<evidence type="ECO:0000313" key="8">
    <source>
        <dbReference type="Proteomes" id="UP001165263"/>
    </source>
</evidence>
<keyword evidence="3 6" id="KW-0732">Signal</keyword>
<evidence type="ECO:0000256" key="5">
    <source>
        <dbReference type="ARBA" id="ARBA00023237"/>
    </source>
</evidence>
<proteinExistence type="inferred from homology"/>
<dbReference type="InterPro" id="IPR010583">
    <property type="entry name" value="MipA"/>
</dbReference>
<evidence type="ECO:0000256" key="3">
    <source>
        <dbReference type="ARBA" id="ARBA00022729"/>
    </source>
</evidence>
<evidence type="ECO:0000256" key="2">
    <source>
        <dbReference type="ARBA" id="ARBA00005722"/>
    </source>
</evidence>
<keyword evidence="8" id="KW-1185">Reference proteome</keyword>
<comment type="similarity">
    <text evidence="2">Belongs to the MipA/OmpV family.</text>
</comment>
<dbReference type="PANTHER" id="PTHR38776">
    <property type="entry name" value="MLTA-INTERACTING PROTEIN-RELATED"/>
    <property type="match status" value="1"/>
</dbReference>
<dbReference type="Proteomes" id="UP001165263">
    <property type="component" value="Unassembled WGS sequence"/>
</dbReference>
<comment type="caution">
    <text evidence="7">The sequence shown here is derived from an EMBL/GenBank/DDBJ whole genome shotgun (WGS) entry which is preliminary data.</text>
</comment>
<protein>
    <submittedName>
        <fullName evidence="7">MipA/OmpV family protein</fullName>
    </submittedName>
</protein>
<gene>
    <name evidence="7" type="ORF">NX786_10075</name>
</gene>
<dbReference type="EMBL" id="JANUHC010000003">
    <property type="protein sequence ID" value="MCS0629678.1"/>
    <property type="molecule type" value="Genomic_DNA"/>
</dbReference>
<accession>A0ABT2BX15</accession>
<keyword evidence="5" id="KW-0998">Cell outer membrane</keyword>
<feature type="signal peptide" evidence="6">
    <location>
        <begin position="1"/>
        <end position="22"/>
    </location>
</feature>
<name>A0ABT2BX15_9BURK</name>
<dbReference type="PANTHER" id="PTHR38776:SF1">
    <property type="entry name" value="MLTA-INTERACTING PROTEIN-RELATED"/>
    <property type="match status" value="1"/>
</dbReference>
<evidence type="ECO:0000256" key="6">
    <source>
        <dbReference type="SAM" id="SignalP"/>
    </source>
</evidence>
<keyword evidence="4" id="KW-0472">Membrane</keyword>
<feature type="chain" id="PRO_5047097122" evidence="6">
    <location>
        <begin position="23"/>
        <end position="278"/>
    </location>
</feature>
<evidence type="ECO:0000256" key="1">
    <source>
        <dbReference type="ARBA" id="ARBA00004442"/>
    </source>
</evidence>
<comment type="subcellular location">
    <subcellularLocation>
        <location evidence="1">Cell outer membrane</location>
    </subcellularLocation>
</comment>
<reference evidence="7" key="1">
    <citation type="submission" date="2022-08" db="EMBL/GenBank/DDBJ databases">
        <title>Reclassification of Massilia species as members of the genera Telluria, Duganella, Pseudoduganella, Mokoshia gen. nov. and Zemynaea gen. nov. using orthogonal and non-orthogonal genome-based approaches.</title>
        <authorList>
            <person name="Bowman J.P."/>
        </authorList>
    </citation>
    <scope>NUCLEOTIDE SEQUENCE</scope>
    <source>
        <strain evidence="7">LMG 11547</strain>
    </source>
</reference>
<sequence length="278" mass="30328">MPTILRFIAPASALLALAPAMAAEPDARNLPLWEAGIGAAVFNTPAYPGASDRSNRNLVLPFLLYRGKVLRADQQGIGARLLDTDKVEFDVGLAGALPSRSDDVEARRGMPDLGTLVEFGPRVKYKFADLGGAGRLRFELPVRAVIEARGGLRRQGWTTEPRFVWEHRGDAGRWTMEAQVGAVFGDRRIHGYFYDVAPQYATADRPAYRADSGLMLVRTGFGGTLRVNPDVRVFAFVRLDSYAGNANRDSPLFRKDTGASAGVGFAWTLARSSKRAND</sequence>
<evidence type="ECO:0000256" key="4">
    <source>
        <dbReference type="ARBA" id="ARBA00023136"/>
    </source>
</evidence>
<evidence type="ECO:0000313" key="7">
    <source>
        <dbReference type="EMBL" id="MCS0629678.1"/>
    </source>
</evidence>
<dbReference type="Pfam" id="PF06629">
    <property type="entry name" value="MipA"/>
    <property type="match status" value="1"/>
</dbReference>
<organism evidence="7 8">
    <name type="scientific">Telluria mixta</name>
    <dbReference type="NCBI Taxonomy" id="34071"/>
    <lineage>
        <taxon>Bacteria</taxon>
        <taxon>Pseudomonadati</taxon>
        <taxon>Pseudomonadota</taxon>
        <taxon>Betaproteobacteria</taxon>
        <taxon>Burkholderiales</taxon>
        <taxon>Oxalobacteraceae</taxon>
        <taxon>Telluria group</taxon>
        <taxon>Telluria</taxon>
    </lineage>
</organism>
<dbReference type="RefSeq" id="WP_259448803.1">
    <property type="nucleotide sequence ID" value="NZ_CP119520.1"/>
</dbReference>